<evidence type="ECO:0000259" key="12">
    <source>
        <dbReference type="SMART" id="SM00986"/>
    </source>
</evidence>
<reference evidence="13 14" key="1">
    <citation type="submission" date="2016-10" db="EMBL/GenBank/DDBJ databases">
        <authorList>
            <person name="de Groot N.N."/>
        </authorList>
    </citation>
    <scope>NUCLEOTIDE SEQUENCE [LARGE SCALE GENOMIC DNA]</scope>
    <source>
        <strain evidence="13 14">DSM 20475</strain>
    </source>
</reference>
<dbReference type="NCBIfam" id="NF003592">
    <property type="entry name" value="PRK05254.1-5"/>
    <property type="match status" value="1"/>
</dbReference>
<evidence type="ECO:0000256" key="3">
    <source>
        <dbReference type="ARBA" id="ARBA00008184"/>
    </source>
</evidence>
<evidence type="ECO:0000256" key="5">
    <source>
        <dbReference type="ARBA" id="ARBA00018429"/>
    </source>
</evidence>
<sequence length="228" mass="25320">MKAFLHNDWQGVLAGEFDQPYYQALREFLKKAYRQERVFPPMDAIYTALHETPYEAVRVVILGQDPYHGAGQAHGLAFSVQPGVRVPPSLRNIFIELHSDLGCPAPTDGYLLGWAQQGVLLLNTTLTVADGRPKSHAGHGWEQLTDAIIRALAERQTPMVFILWGSHAQSKIPLIGHQHHIIKSPHPSPLSAHRGFFGSRPFSRANAYLEADGLKPIAWCATHPEDLA</sequence>
<dbReference type="PANTHER" id="PTHR11264">
    <property type="entry name" value="URACIL-DNA GLYCOSYLASE"/>
    <property type="match status" value="1"/>
</dbReference>
<comment type="function">
    <text evidence="2 9 11">Excises uracil residues from the DNA which can arise as a result of misincorporation of dUMP residues by DNA polymerase or due to deamination of cytosine.</text>
</comment>
<dbReference type="InterPro" id="IPR036895">
    <property type="entry name" value="Uracil-DNA_glycosylase-like_sf"/>
</dbReference>
<evidence type="ECO:0000256" key="10">
    <source>
        <dbReference type="PROSITE-ProRule" id="PRU10072"/>
    </source>
</evidence>
<evidence type="ECO:0000256" key="4">
    <source>
        <dbReference type="ARBA" id="ARBA00012030"/>
    </source>
</evidence>
<evidence type="ECO:0000256" key="8">
    <source>
        <dbReference type="ARBA" id="ARBA00023204"/>
    </source>
</evidence>
<dbReference type="EMBL" id="FNAF01000003">
    <property type="protein sequence ID" value="SDD45295.1"/>
    <property type="molecule type" value="Genomic_DNA"/>
</dbReference>
<keyword evidence="6 9" id="KW-0227">DNA damage</keyword>
<dbReference type="InterPro" id="IPR002043">
    <property type="entry name" value="UDG_fam1"/>
</dbReference>
<proteinExistence type="inferred from homology"/>
<dbReference type="NCBIfam" id="NF003588">
    <property type="entry name" value="PRK05254.1-1"/>
    <property type="match status" value="1"/>
</dbReference>
<evidence type="ECO:0000313" key="13">
    <source>
        <dbReference type="EMBL" id="SDD45295.1"/>
    </source>
</evidence>
<dbReference type="HAMAP" id="MF_00148">
    <property type="entry name" value="UDG"/>
    <property type="match status" value="1"/>
</dbReference>
<protein>
    <recommendedName>
        <fullName evidence="5 9">Uracil-DNA glycosylase</fullName>
        <shortName evidence="9">UDG</shortName>
        <ecNumber evidence="4 9">3.2.2.27</ecNumber>
    </recommendedName>
</protein>
<keyword evidence="7 9" id="KW-0378">Hydrolase</keyword>
<dbReference type="Gene3D" id="3.40.470.10">
    <property type="entry name" value="Uracil-DNA glycosylase-like domain"/>
    <property type="match status" value="1"/>
</dbReference>
<evidence type="ECO:0000313" key="14">
    <source>
        <dbReference type="Proteomes" id="UP000198995"/>
    </source>
</evidence>
<dbReference type="InterPro" id="IPR005122">
    <property type="entry name" value="Uracil-DNA_glycosylase-like"/>
</dbReference>
<dbReference type="FunFam" id="3.40.470.10:FF:000001">
    <property type="entry name" value="Uracil-DNA glycosylase"/>
    <property type="match status" value="1"/>
</dbReference>
<evidence type="ECO:0000256" key="6">
    <source>
        <dbReference type="ARBA" id="ARBA00022763"/>
    </source>
</evidence>
<organism evidence="13 14">
    <name type="scientific">Peptococcus niger</name>
    <dbReference type="NCBI Taxonomy" id="2741"/>
    <lineage>
        <taxon>Bacteria</taxon>
        <taxon>Bacillati</taxon>
        <taxon>Bacillota</taxon>
        <taxon>Clostridia</taxon>
        <taxon>Eubacteriales</taxon>
        <taxon>Peptococcaceae</taxon>
        <taxon>Peptococcus</taxon>
    </lineage>
</organism>
<dbReference type="SUPFAM" id="SSF52141">
    <property type="entry name" value="Uracil-DNA glycosylase-like"/>
    <property type="match status" value="1"/>
</dbReference>
<dbReference type="PROSITE" id="PS00130">
    <property type="entry name" value="U_DNA_GLYCOSYLASE"/>
    <property type="match status" value="1"/>
</dbReference>
<evidence type="ECO:0000256" key="2">
    <source>
        <dbReference type="ARBA" id="ARBA00002631"/>
    </source>
</evidence>
<keyword evidence="9" id="KW-0963">Cytoplasm</keyword>
<dbReference type="Pfam" id="PF03167">
    <property type="entry name" value="UDG"/>
    <property type="match status" value="1"/>
</dbReference>
<dbReference type="Proteomes" id="UP000198995">
    <property type="component" value="Unassembled WGS sequence"/>
</dbReference>
<dbReference type="SMART" id="SM00986">
    <property type="entry name" value="UDG"/>
    <property type="match status" value="1"/>
</dbReference>
<gene>
    <name evidence="9" type="primary">ung</name>
    <name evidence="13" type="ORF">SAMN04489866_103153</name>
</gene>
<comment type="similarity">
    <text evidence="3 9 11">Belongs to the uracil-DNA glycosylase (UDG) superfamily. UNG family.</text>
</comment>
<dbReference type="GO" id="GO:0005737">
    <property type="term" value="C:cytoplasm"/>
    <property type="evidence" value="ECO:0007669"/>
    <property type="project" value="UniProtKB-SubCell"/>
</dbReference>
<accession>A0A1G6UXD3</accession>
<feature type="active site" description="Proton acceptor" evidence="9 10">
    <location>
        <position position="65"/>
    </location>
</feature>
<dbReference type="STRING" id="2741.SAMN04489866_103153"/>
<evidence type="ECO:0000256" key="9">
    <source>
        <dbReference type="HAMAP-Rule" id="MF_00148"/>
    </source>
</evidence>
<dbReference type="NCBIfam" id="NF003591">
    <property type="entry name" value="PRK05254.1-4"/>
    <property type="match status" value="1"/>
</dbReference>
<keyword evidence="8 9" id="KW-0234">DNA repair</keyword>
<dbReference type="RefSeq" id="WP_091791412.1">
    <property type="nucleotide sequence ID" value="NZ_FNAF01000003.1"/>
</dbReference>
<dbReference type="GO" id="GO:0097510">
    <property type="term" value="P:base-excision repair, AP site formation via deaminated base removal"/>
    <property type="evidence" value="ECO:0007669"/>
    <property type="project" value="TreeGrafter"/>
</dbReference>
<dbReference type="NCBIfam" id="NF003589">
    <property type="entry name" value="PRK05254.1-2"/>
    <property type="match status" value="1"/>
</dbReference>
<dbReference type="OrthoDB" id="9804372at2"/>
<feature type="domain" description="Uracil-DNA glycosylase-like" evidence="12">
    <location>
        <begin position="50"/>
        <end position="209"/>
    </location>
</feature>
<evidence type="ECO:0000256" key="7">
    <source>
        <dbReference type="ARBA" id="ARBA00022801"/>
    </source>
</evidence>
<dbReference type="AlphaFoldDB" id="A0A1G6UXD3"/>
<dbReference type="InterPro" id="IPR018085">
    <property type="entry name" value="Ura-DNA_Glyclase_AS"/>
</dbReference>
<dbReference type="EC" id="3.2.2.27" evidence="4 9"/>
<comment type="subcellular location">
    <subcellularLocation>
        <location evidence="9">Cytoplasm</location>
    </subcellularLocation>
</comment>
<dbReference type="CDD" id="cd10027">
    <property type="entry name" value="UDG-F1-like"/>
    <property type="match status" value="1"/>
</dbReference>
<evidence type="ECO:0000256" key="1">
    <source>
        <dbReference type="ARBA" id="ARBA00001400"/>
    </source>
</evidence>
<keyword evidence="14" id="KW-1185">Reference proteome</keyword>
<comment type="catalytic activity">
    <reaction evidence="1 9 11">
        <text>Hydrolyzes single-stranded DNA or mismatched double-stranded DNA and polynucleotides, releasing free uracil.</text>
        <dbReference type="EC" id="3.2.2.27"/>
    </reaction>
</comment>
<name>A0A1G6UXD3_PEPNI</name>
<dbReference type="SMART" id="SM00987">
    <property type="entry name" value="UreE_C"/>
    <property type="match status" value="1"/>
</dbReference>
<dbReference type="NCBIfam" id="TIGR00628">
    <property type="entry name" value="ung"/>
    <property type="match status" value="1"/>
</dbReference>
<dbReference type="GO" id="GO:0004844">
    <property type="term" value="F:uracil DNA N-glycosylase activity"/>
    <property type="evidence" value="ECO:0007669"/>
    <property type="project" value="UniProtKB-UniRule"/>
</dbReference>
<evidence type="ECO:0000256" key="11">
    <source>
        <dbReference type="RuleBase" id="RU003780"/>
    </source>
</evidence>
<dbReference type="PANTHER" id="PTHR11264:SF0">
    <property type="entry name" value="URACIL-DNA GLYCOSYLASE"/>
    <property type="match status" value="1"/>
</dbReference>